<comment type="caution">
    <text evidence="1">The sequence shown here is derived from an EMBL/GenBank/DDBJ whole genome shotgun (WGS) entry which is preliminary data.</text>
</comment>
<dbReference type="OrthoDB" id="6223780at2759"/>
<evidence type="ECO:0000313" key="1">
    <source>
        <dbReference type="EMBL" id="KAF5401913.1"/>
    </source>
</evidence>
<protein>
    <recommendedName>
        <fullName evidence="3">FAR1 domain-containing protein</fullName>
    </recommendedName>
</protein>
<name>A0A8J4SMH0_9TREM</name>
<gene>
    <name evidence="1" type="ORF">PHET_04600</name>
</gene>
<dbReference type="EMBL" id="LUCH01002151">
    <property type="protein sequence ID" value="KAF5401913.1"/>
    <property type="molecule type" value="Genomic_DNA"/>
</dbReference>
<dbReference type="InterPro" id="IPR052579">
    <property type="entry name" value="Zinc_finger_SWIM"/>
</dbReference>
<evidence type="ECO:0008006" key="3">
    <source>
        <dbReference type="Google" id="ProtNLM"/>
    </source>
</evidence>
<dbReference type="PANTHER" id="PTHR31569:SF4">
    <property type="entry name" value="SWIM-TYPE DOMAIN-CONTAINING PROTEIN"/>
    <property type="match status" value="1"/>
</dbReference>
<accession>A0A8J4SMH0</accession>
<keyword evidence="2" id="KW-1185">Reference proteome</keyword>
<organism evidence="1 2">
    <name type="scientific">Paragonimus heterotremus</name>
    <dbReference type="NCBI Taxonomy" id="100268"/>
    <lineage>
        <taxon>Eukaryota</taxon>
        <taxon>Metazoa</taxon>
        <taxon>Spiralia</taxon>
        <taxon>Lophotrochozoa</taxon>
        <taxon>Platyhelminthes</taxon>
        <taxon>Trematoda</taxon>
        <taxon>Digenea</taxon>
        <taxon>Plagiorchiida</taxon>
        <taxon>Troglotremata</taxon>
        <taxon>Troglotrematidae</taxon>
        <taxon>Paragonimus</taxon>
    </lineage>
</organism>
<dbReference type="AlphaFoldDB" id="A0A8J4SMH0"/>
<dbReference type="PANTHER" id="PTHR31569">
    <property type="entry name" value="SWIM-TYPE DOMAIN-CONTAINING PROTEIN"/>
    <property type="match status" value="1"/>
</dbReference>
<dbReference type="Proteomes" id="UP000748531">
    <property type="component" value="Unassembled WGS sequence"/>
</dbReference>
<evidence type="ECO:0000313" key="2">
    <source>
        <dbReference type="Proteomes" id="UP000748531"/>
    </source>
</evidence>
<proteinExistence type="predicted"/>
<reference evidence="1" key="1">
    <citation type="submission" date="2019-05" db="EMBL/GenBank/DDBJ databases">
        <title>Annotation for the trematode Paragonimus heterotremus.</title>
        <authorList>
            <person name="Choi Y.-J."/>
        </authorList>
    </citation>
    <scope>NUCLEOTIDE SEQUENCE</scope>
    <source>
        <strain evidence="1">LC</strain>
    </source>
</reference>
<sequence length="172" mass="20564">MSTWSTEEPFLRLIAGKQFPSVVEFEAALSEFMAQSYTYFVRRSSAPAKKHKIRYEQMFYLCDHYPRRKSVSRGLRKINHKPMHCEARFTMRRSQDKLVVGSFFMEHNHELNQTLFEQKPVNQRLTAEEMEELRPIVRISTNKQLKQYIAERFSKSFSTQTVVYLRSRLLNE</sequence>